<dbReference type="PROSITE" id="PS50911">
    <property type="entry name" value="CHAP"/>
    <property type="match status" value="1"/>
</dbReference>
<feature type="domain" description="Peptidase C51" evidence="3">
    <location>
        <begin position="182"/>
        <end position="309"/>
    </location>
</feature>
<keyword evidence="5" id="KW-1185">Reference proteome</keyword>
<reference evidence="4 5" key="1">
    <citation type="submission" date="2019-10" db="EMBL/GenBank/DDBJ databases">
        <title>Bifidobacterium from non-human primates.</title>
        <authorList>
            <person name="Modesto M."/>
        </authorList>
    </citation>
    <scope>NUCLEOTIDE SEQUENCE [LARGE SCALE GENOMIC DNA]</scope>
    <source>
        <strain evidence="4 5">SMA1</strain>
    </source>
</reference>
<feature type="compositionally biased region" description="Low complexity" evidence="1">
    <location>
        <begin position="138"/>
        <end position="151"/>
    </location>
</feature>
<organism evidence="4 5">
    <name type="scientific">Bifidobacterium saimiriisciurei</name>
    <dbReference type="NCBI Taxonomy" id="2661627"/>
    <lineage>
        <taxon>Bacteria</taxon>
        <taxon>Bacillati</taxon>
        <taxon>Actinomycetota</taxon>
        <taxon>Actinomycetes</taxon>
        <taxon>Bifidobacteriales</taxon>
        <taxon>Bifidobacteriaceae</taxon>
        <taxon>Bifidobacterium</taxon>
    </lineage>
</organism>
<dbReference type="InterPro" id="IPR009148">
    <property type="entry name" value="PcsB-like"/>
</dbReference>
<feature type="transmembrane region" description="Helical" evidence="2">
    <location>
        <begin position="74"/>
        <end position="93"/>
    </location>
</feature>
<evidence type="ECO:0000256" key="2">
    <source>
        <dbReference type="SAM" id="Phobius"/>
    </source>
</evidence>
<name>A0ABX0C979_9BIFI</name>
<dbReference type="PRINTS" id="PR01852">
    <property type="entry name" value="SIBAPROTEIN"/>
</dbReference>
<proteinExistence type="predicted"/>
<dbReference type="Pfam" id="PF05257">
    <property type="entry name" value="CHAP"/>
    <property type="match status" value="1"/>
</dbReference>
<gene>
    <name evidence="4" type="ORF">GFD18_03960</name>
</gene>
<evidence type="ECO:0000256" key="1">
    <source>
        <dbReference type="SAM" id="MobiDB-lite"/>
    </source>
</evidence>
<dbReference type="InterPro" id="IPR007921">
    <property type="entry name" value="CHAP_dom"/>
</dbReference>
<comment type="caution">
    <text evidence="4">The sequence shown here is derived from an EMBL/GenBank/DDBJ whole genome shotgun (WGS) entry which is preliminary data.</text>
</comment>
<keyword evidence="2" id="KW-0812">Transmembrane</keyword>
<dbReference type="Proteomes" id="UP000475155">
    <property type="component" value="Unassembled WGS sequence"/>
</dbReference>
<dbReference type="Gene3D" id="3.90.1720.10">
    <property type="entry name" value="endopeptidase domain like (from Nostoc punctiforme)"/>
    <property type="match status" value="1"/>
</dbReference>
<dbReference type="RefSeq" id="WP_163198199.1">
    <property type="nucleotide sequence ID" value="NZ_WHZU01000005.1"/>
</dbReference>
<sequence>MKHAAHKARGAQRVNSAVTARVREMRAAHTAAVVYANTPMALVPEVAKAMNASVPRTRRAIRQAARQQAHKKQFVTASAFALLAATAGSLTYASTANSANLPTADKGGTTLVADSMAASDAGAASATTQVSRSEERSATTQSAASDSAQWSLSSTTDSLDASQMSKSKANNAKVAAFMDRDGDAVPAGFNPNHDTGDTGNAYAFSQCTWWAYTRRHQLNLPVGSYFGDGAMWADSARAHGYWVDNTPRVGDVMVFQRGQEGASAQYGHVAIVEKVNADGSVTTSECGATYNGKPFSRTFKNVHDFQYIHY</sequence>
<evidence type="ECO:0000313" key="5">
    <source>
        <dbReference type="Proteomes" id="UP000475155"/>
    </source>
</evidence>
<accession>A0ABX0C979</accession>
<dbReference type="InterPro" id="IPR038765">
    <property type="entry name" value="Papain-like_cys_pep_sf"/>
</dbReference>
<keyword evidence="2" id="KW-0472">Membrane</keyword>
<keyword evidence="2" id="KW-1133">Transmembrane helix</keyword>
<protein>
    <submittedName>
        <fullName evidence="4">CHAP domain-containing protein</fullName>
    </submittedName>
</protein>
<dbReference type="EMBL" id="WHZU01000005">
    <property type="protein sequence ID" value="NEH11251.1"/>
    <property type="molecule type" value="Genomic_DNA"/>
</dbReference>
<evidence type="ECO:0000259" key="3">
    <source>
        <dbReference type="PROSITE" id="PS50911"/>
    </source>
</evidence>
<feature type="region of interest" description="Disordered" evidence="1">
    <location>
        <begin position="124"/>
        <end position="151"/>
    </location>
</feature>
<dbReference type="SUPFAM" id="SSF54001">
    <property type="entry name" value="Cysteine proteinases"/>
    <property type="match status" value="1"/>
</dbReference>
<evidence type="ECO:0000313" key="4">
    <source>
        <dbReference type="EMBL" id="NEH11251.1"/>
    </source>
</evidence>